<comment type="similarity">
    <text evidence="7">Belongs to the TRAP transporter large permease family.</text>
</comment>
<feature type="transmembrane region" description="Helical" evidence="7">
    <location>
        <begin position="12"/>
        <end position="41"/>
    </location>
</feature>
<keyword evidence="5 7" id="KW-1133">Transmembrane helix</keyword>
<dbReference type="EMBL" id="BMZS01000014">
    <property type="protein sequence ID" value="GHD62272.1"/>
    <property type="molecule type" value="Genomic_DNA"/>
</dbReference>
<comment type="subunit">
    <text evidence="7">The complex comprises the extracytoplasmic solute receptor protein and the two transmembrane proteins.</text>
</comment>
<comment type="caution">
    <text evidence="9">The sequence shown here is derived from an EMBL/GenBank/DDBJ whole genome shotgun (WGS) entry which is preliminary data.</text>
</comment>
<keyword evidence="7" id="KW-0813">Transport</keyword>
<feature type="transmembrane region" description="Helical" evidence="7">
    <location>
        <begin position="410"/>
        <end position="431"/>
    </location>
</feature>
<name>A0A919CS83_9PROT</name>
<keyword evidence="4 7" id="KW-0812">Transmembrane</keyword>
<keyword evidence="10" id="KW-1185">Reference proteome</keyword>
<keyword evidence="3 7" id="KW-0997">Cell inner membrane</keyword>
<feature type="transmembrane region" description="Helical" evidence="7">
    <location>
        <begin position="181"/>
        <end position="202"/>
    </location>
</feature>
<evidence type="ECO:0000259" key="8">
    <source>
        <dbReference type="Pfam" id="PF06808"/>
    </source>
</evidence>
<comment type="function">
    <text evidence="7">Part of the tripartite ATP-independent periplasmic (TRAP) transport system.</text>
</comment>
<dbReference type="RefSeq" id="WP_189995015.1">
    <property type="nucleotide sequence ID" value="NZ_BMZS01000014.1"/>
</dbReference>
<feature type="transmembrane region" description="Helical" evidence="7">
    <location>
        <begin position="101"/>
        <end position="125"/>
    </location>
</feature>
<evidence type="ECO:0000313" key="9">
    <source>
        <dbReference type="EMBL" id="GHD62272.1"/>
    </source>
</evidence>
<sequence>MLDPVTTGFIVAGVLFTLLALGVHIGISLGLGGILGIYLAIGPDAAWAQLATIPFSTTNSFDLAVIPLFILMGSLATQASLTTDLYRAAYNWLGRLPGGLAIATTMASAAFGAACGSTIVNAAIFTRMAMPEMVRFGYDKRLSAGCIAAAGTLASLIPPSILMVVYAIITEQSIAQLLMAGLLPGLLSAAVFVIGIVAIAKWRPDFCPKPDIVIPWKERWESLSHVWGIGFLFVLVIGGIYFGWFIPTYAGAIGAFGAFLIVLGKRRLSVGGMVDTFKDAGTTTTVIFIIVIGGMLFARFLTYTGLIHTISDGLLAMQLSPYVYLLAFAVLYLILGMFVEPIAIMVMTLPVMFPILVKAGFDPIWLGVISVKLAEISLLTPPVGLNVYVVRSSSPIPLTLEEAFAGVTPFVLMDLVTLGLLIAFPAISLFLPKLMAY</sequence>
<comment type="subcellular location">
    <subcellularLocation>
        <location evidence="1 7">Cell inner membrane</location>
        <topology evidence="1 7">Multi-pass membrane protein</topology>
    </subcellularLocation>
</comment>
<feature type="transmembrane region" description="Helical" evidence="7">
    <location>
        <begin position="322"/>
        <end position="352"/>
    </location>
</feature>
<feature type="transmembrane region" description="Helical" evidence="7">
    <location>
        <begin position="61"/>
        <end position="81"/>
    </location>
</feature>
<evidence type="ECO:0000256" key="6">
    <source>
        <dbReference type="ARBA" id="ARBA00023136"/>
    </source>
</evidence>
<evidence type="ECO:0000256" key="7">
    <source>
        <dbReference type="RuleBase" id="RU369079"/>
    </source>
</evidence>
<evidence type="ECO:0000256" key="1">
    <source>
        <dbReference type="ARBA" id="ARBA00004429"/>
    </source>
</evidence>
<dbReference type="GO" id="GO:0022857">
    <property type="term" value="F:transmembrane transporter activity"/>
    <property type="evidence" value="ECO:0007669"/>
    <property type="project" value="UniProtKB-UniRule"/>
</dbReference>
<evidence type="ECO:0000256" key="5">
    <source>
        <dbReference type="ARBA" id="ARBA00022989"/>
    </source>
</evidence>
<dbReference type="Proteomes" id="UP000630353">
    <property type="component" value="Unassembled WGS sequence"/>
</dbReference>
<comment type="caution">
    <text evidence="7">Lacks conserved residue(s) required for the propagation of feature annotation.</text>
</comment>
<dbReference type="Pfam" id="PF06808">
    <property type="entry name" value="DctM"/>
    <property type="match status" value="1"/>
</dbReference>
<gene>
    <name evidence="9" type="ORF">GCM10017083_50870</name>
</gene>
<dbReference type="InterPro" id="IPR004681">
    <property type="entry name" value="TRAP_DctM"/>
</dbReference>
<reference evidence="9" key="2">
    <citation type="submission" date="2020-09" db="EMBL/GenBank/DDBJ databases">
        <authorList>
            <person name="Sun Q."/>
            <person name="Kim S."/>
        </authorList>
    </citation>
    <scope>NUCLEOTIDE SEQUENCE</scope>
    <source>
        <strain evidence="9">KCTC 42651</strain>
    </source>
</reference>
<evidence type="ECO:0000313" key="10">
    <source>
        <dbReference type="Proteomes" id="UP000630353"/>
    </source>
</evidence>
<dbReference type="GO" id="GO:0005886">
    <property type="term" value="C:plasma membrane"/>
    <property type="evidence" value="ECO:0007669"/>
    <property type="project" value="UniProtKB-SubCell"/>
</dbReference>
<dbReference type="InterPro" id="IPR010656">
    <property type="entry name" value="DctM"/>
</dbReference>
<dbReference type="PANTHER" id="PTHR33362">
    <property type="entry name" value="SIALIC ACID TRAP TRANSPORTER PERMEASE PROTEIN SIAT-RELATED"/>
    <property type="match status" value="1"/>
</dbReference>
<dbReference type="NCBIfam" id="TIGR00786">
    <property type="entry name" value="dctM"/>
    <property type="match status" value="1"/>
</dbReference>
<organism evidence="9 10">
    <name type="scientific">Thalassobaculum fulvum</name>
    <dbReference type="NCBI Taxonomy" id="1633335"/>
    <lineage>
        <taxon>Bacteria</taxon>
        <taxon>Pseudomonadati</taxon>
        <taxon>Pseudomonadota</taxon>
        <taxon>Alphaproteobacteria</taxon>
        <taxon>Rhodospirillales</taxon>
        <taxon>Thalassobaculaceae</taxon>
        <taxon>Thalassobaculum</taxon>
    </lineage>
</organism>
<protein>
    <recommendedName>
        <fullName evidence="7">TRAP transporter large permease protein</fullName>
    </recommendedName>
</protein>
<evidence type="ECO:0000256" key="4">
    <source>
        <dbReference type="ARBA" id="ARBA00022692"/>
    </source>
</evidence>
<evidence type="ECO:0000256" key="3">
    <source>
        <dbReference type="ARBA" id="ARBA00022519"/>
    </source>
</evidence>
<reference evidence="9" key="1">
    <citation type="journal article" date="2014" name="Int. J. Syst. Evol. Microbiol.">
        <title>Complete genome sequence of Corynebacterium casei LMG S-19264T (=DSM 44701T), isolated from a smear-ripened cheese.</title>
        <authorList>
            <consortium name="US DOE Joint Genome Institute (JGI-PGF)"/>
            <person name="Walter F."/>
            <person name="Albersmeier A."/>
            <person name="Kalinowski J."/>
            <person name="Ruckert C."/>
        </authorList>
    </citation>
    <scope>NUCLEOTIDE SEQUENCE</scope>
    <source>
        <strain evidence="9">KCTC 42651</strain>
    </source>
</reference>
<keyword evidence="6 7" id="KW-0472">Membrane</keyword>
<accession>A0A919CS83</accession>
<feature type="transmembrane region" description="Helical" evidence="7">
    <location>
        <begin position="146"/>
        <end position="169"/>
    </location>
</feature>
<dbReference type="PANTHER" id="PTHR33362:SF5">
    <property type="entry name" value="C4-DICARBOXYLATE TRAP TRANSPORTER LARGE PERMEASE PROTEIN DCTM"/>
    <property type="match status" value="1"/>
</dbReference>
<dbReference type="AlphaFoldDB" id="A0A919CS83"/>
<evidence type="ECO:0000256" key="2">
    <source>
        <dbReference type="ARBA" id="ARBA00022475"/>
    </source>
</evidence>
<feature type="transmembrane region" description="Helical" evidence="7">
    <location>
        <begin position="248"/>
        <end position="264"/>
    </location>
</feature>
<feature type="domain" description="TRAP C4-dicarboxylate transport system permease DctM subunit" evidence="8">
    <location>
        <begin position="13"/>
        <end position="427"/>
    </location>
</feature>
<proteinExistence type="inferred from homology"/>
<dbReference type="PIRSF" id="PIRSF006066">
    <property type="entry name" value="HI0050"/>
    <property type="match status" value="1"/>
</dbReference>
<feature type="transmembrane region" description="Helical" evidence="7">
    <location>
        <begin position="285"/>
        <end position="310"/>
    </location>
</feature>
<feature type="transmembrane region" description="Helical" evidence="7">
    <location>
        <begin position="223"/>
        <end position="242"/>
    </location>
</feature>
<keyword evidence="2" id="KW-1003">Cell membrane</keyword>